<dbReference type="SMART" id="SM00332">
    <property type="entry name" value="PP2Cc"/>
    <property type="match status" value="1"/>
</dbReference>
<dbReference type="Proteomes" id="UP000811246">
    <property type="component" value="Chromosome 16"/>
</dbReference>
<dbReference type="Pfam" id="PF00481">
    <property type="entry name" value="PP2C"/>
    <property type="match status" value="1"/>
</dbReference>
<dbReference type="PANTHER" id="PTHR47992">
    <property type="entry name" value="PROTEIN PHOSPHATASE"/>
    <property type="match status" value="1"/>
</dbReference>
<evidence type="ECO:0000259" key="1">
    <source>
        <dbReference type="PROSITE" id="PS51746"/>
    </source>
</evidence>
<dbReference type="InterPro" id="IPR015655">
    <property type="entry name" value="PP2C"/>
</dbReference>
<accession>A0A922D508</accession>
<dbReference type="CDD" id="cd00143">
    <property type="entry name" value="PP2Cc"/>
    <property type="match status" value="1"/>
</dbReference>
<gene>
    <name evidence="2" type="ORF">I3842_16G029600</name>
</gene>
<evidence type="ECO:0000313" key="2">
    <source>
        <dbReference type="EMBL" id="KAG6671938.1"/>
    </source>
</evidence>
<feature type="domain" description="PPM-type phosphatase" evidence="1">
    <location>
        <begin position="34"/>
        <end position="275"/>
    </location>
</feature>
<dbReference type="AlphaFoldDB" id="A0A922D508"/>
<sequence>MEICLSVASLSIHDAEDGHENAIFIQGNNVSNGLGSLYSKQGSKGLNQDAANLYQGYGVDDGALCGVFDGHGKNGQVVSELVCNQLPSLLLSLKNALSKVNFYMWKGACISVFELMDKDIELQEILDCSFSGTTAVQGQDLVIANLGDSRAVLGKLTKNGVETIQLTKDLPGFEAERIRNCNGRVAALNHEPHVQRVWLPHEDTQGLAMSRAFGDFILKDHIIAISKIKYHRLTSDDQFIILATDGVCDVLSNDQVASIVWEAESEQAAARVVVE</sequence>
<protein>
    <recommendedName>
        <fullName evidence="1">PPM-type phosphatase domain-containing protein</fullName>
    </recommendedName>
</protein>
<organism evidence="2 3">
    <name type="scientific">Carya illinoinensis</name>
    <name type="common">Pecan</name>
    <dbReference type="NCBI Taxonomy" id="32201"/>
    <lineage>
        <taxon>Eukaryota</taxon>
        <taxon>Viridiplantae</taxon>
        <taxon>Streptophyta</taxon>
        <taxon>Embryophyta</taxon>
        <taxon>Tracheophyta</taxon>
        <taxon>Spermatophyta</taxon>
        <taxon>Magnoliopsida</taxon>
        <taxon>eudicotyledons</taxon>
        <taxon>Gunneridae</taxon>
        <taxon>Pentapetalae</taxon>
        <taxon>rosids</taxon>
        <taxon>fabids</taxon>
        <taxon>Fagales</taxon>
        <taxon>Juglandaceae</taxon>
        <taxon>Carya</taxon>
    </lineage>
</organism>
<proteinExistence type="predicted"/>
<dbReference type="InterPro" id="IPR001932">
    <property type="entry name" value="PPM-type_phosphatase-like_dom"/>
</dbReference>
<dbReference type="PROSITE" id="PS51746">
    <property type="entry name" value="PPM_2"/>
    <property type="match status" value="1"/>
</dbReference>
<name>A0A922D508_CARIL</name>
<dbReference type="EMBL" id="CM031840">
    <property type="protein sequence ID" value="KAG6671938.1"/>
    <property type="molecule type" value="Genomic_DNA"/>
</dbReference>
<dbReference type="GO" id="GO:0004722">
    <property type="term" value="F:protein serine/threonine phosphatase activity"/>
    <property type="evidence" value="ECO:0007669"/>
    <property type="project" value="InterPro"/>
</dbReference>
<comment type="caution">
    <text evidence="2">The sequence shown here is derived from an EMBL/GenBank/DDBJ whole genome shotgun (WGS) entry which is preliminary data.</text>
</comment>
<reference evidence="2" key="1">
    <citation type="submission" date="2021-01" db="EMBL/GenBank/DDBJ databases">
        <authorList>
            <person name="Lovell J.T."/>
            <person name="Bentley N."/>
            <person name="Bhattarai G."/>
            <person name="Jenkins J.W."/>
            <person name="Sreedasyam A."/>
            <person name="Alarcon Y."/>
            <person name="Bock C."/>
            <person name="Boston L."/>
            <person name="Carlson J."/>
            <person name="Cervantes K."/>
            <person name="Clermont K."/>
            <person name="Krom N."/>
            <person name="Kubenka K."/>
            <person name="Mamidi S."/>
            <person name="Mattison C."/>
            <person name="Monteros M."/>
            <person name="Pisani C."/>
            <person name="Plott C."/>
            <person name="Rajasekar S."/>
            <person name="Rhein H.S."/>
            <person name="Rohla C."/>
            <person name="Song M."/>
            <person name="Hilaire R.S."/>
            <person name="Shu S."/>
            <person name="Wells L."/>
            <person name="Wang X."/>
            <person name="Webber J."/>
            <person name="Heerema R.J."/>
            <person name="Klein P."/>
            <person name="Conner P."/>
            <person name="Grauke L."/>
            <person name="Grimwood J."/>
            <person name="Schmutz J."/>
            <person name="Randall J.J."/>
        </authorList>
    </citation>
    <scope>NUCLEOTIDE SEQUENCE</scope>
    <source>
        <tissue evidence="2">Leaf</tissue>
    </source>
</reference>
<evidence type="ECO:0000313" key="3">
    <source>
        <dbReference type="Proteomes" id="UP000811246"/>
    </source>
</evidence>